<dbReference type="RefSeq" id="WP_121153121.1">
    <property type="nucleotide sequence ID" value="NZ_CP032829.1"/>
</dbReference>
<evidence type="ECO:0000313" key="6">
    <source>
        <dbReference type="Proteomes" id="UP000276254"/>
    </source>
</evidence>
<evidence type="ECO:0000313" key="5">
    <source>
        <dbReference type="EMBL" id="AYJ86496.1"/>
    </source>
</evidence>
<dbReference type="EMBL" id="CP032829">
    <property type="protein sequence ID" value="AYJ86496.1"/>
    <property type="molecule type" value="Genomic_DNA"/>
</dbReference>
<dbReference type="PANTHER" id="PTHR33204">
    <property type="entry name" value="TRANSCRIPTIONAL REGULATOR, MARR FAMILY"/>
    <property type="match status" value="1"/>
</dbReference>
<dbReference type="InterPro" id="IPR036527">
    <property type="entry name" value="SCP2_sterol-bd_dom_sf"/>
</dbReference>
<dbReference type="PANTHER" id="PTHR33204:SF18">
    <property type="entry name" value="TRANSCRIPTIONAL REGULATORY PROTEIN"/>
    <property type="match status" value="1"/>
</dbReference>
<dbReference type="AlphaFoldDB" id="A0A494TL01"/>
<dbReference type="PROSITE" id="PS51118">
    <property type="entry name" value="HTH_HXLR"/>
    <property type="match status" value="1"/>
</dbReference>
<evidence type="ECO:0000256" key="2">
    <source>
        <dbReference type="ARBA" id="ARBA00023125"/>
    </source>
</evidence>
<gene>
    <name evidence="5" type="ORF">D3Y57_11610</name>
</gene>
<dbReference type="OrthoDB" id="9782219at2"/>
<keyword evidence="3" id="KW-0804">Transcription</keyword>
<dbReference type="InterPro" id="IPR036390">
    <property type="entry name" value="WH_DNA-bd_sf"/>
</dbReference>
<dbReference type="InterPro" id="IPR002577">
    <property type="entry name" value="HTH_HxlR"/>
</dbReference>
<sequence>MKLDKVTEKRDRWYDDACGTAHALELIGERWALLIVREMMLGGRRFGELRASLPGISANVLTVRLAGLERDGIVQRRTLPPPASAQVYELTEWGYEAEPAIQMLGRWAARSPDHDATLSFSAVSLMLSLRTMHSPASVADMDAHIGFILNDDHFIGHLTSAGLSVERGNPAGADVVFTAAPPVMAGAIYGGAPLASLEGEGLLTIEGNRTLAERFVTLFPLPTKAF</sequence>
<evidence type="ECO:0000256" key="1">
    <source>
        <dbReference type="ARBA" id="ARBA00023015"/>
    </source>
</evidence>
<evidence type="ECO:0000259" key="4">
    <source>
        <dbReference type="PROSITE" id="PS51118"/>
    </source>
</evidence>
<dbReference type="GO" id="GO:0003677">
    <property type="term" value="F:DNA binding"/>
    <property type="evidence" value="ECO:0007669"/>
    <property type="project" value="UniProtKB-KW"/>
</dbReference>
<protein>
    <submittedName>
        <fullName evidence="5">Transcriptional regulator</fullName>
    </submittedName>
</protein>
<dbReference type="KEGG" id="spha:D3Y57_11610"/>
<proteinExistence type="predicted"/>
<dbReference type="Pfam" id="PF01638">
    <property type="entry name" value="HxlR"/>
    <property type="match status" value="1"/>
</dbReference>
<name>A0A494TL01_SPHPE</name>
<organism evidence="5 6">
    <name type="scientific">Sphingomonas paeninsulae</name>
    <dbReference type="NCBI Taxonomy" id="2319844"/>
    <lineage>
        <taxon>Bacteria</taxon>
        <taxon>Pseudomonadati</taxon>
        <taxon>Pseudomonadota</taxon>
        <taxon>Alphaproteobacteria</taxon>
        <taxon>Sphingomonadales</taxon>
        <taxon>Sphingomonadaceae</taxon>
        <taxon>Sphingomonas</taxon>
    </lineage>
</organism>
<reference evidence="5 6" key="1">
    <citation type="submission" date="2018-09" db="EMBL/GenBank/DDBJ databases">
        <title>Sphingomonas peninsula sp. nov., isolated from fildes peninsula, Antarctic soil.</title>
        <authorList>
            <person name="Yingchao G."/>
        </authorList>
    </citation>
    <scope>NUCLEOTIDE SEQUENCE [LARGE SCALE GENOMIC DNA]</scope>
    <source>
        <strain evidence="5 6">YZ-8</strain>
    </source>
</reference>
<dbReference type="InterPro" id="IPR036388">
    <property type="entry name" value="WH-like_DNA-bd_sf"/>
</dbReference>
<dbReference type="SUPFAM" id="SSF46785">
    <property type="entry name" value="Winged helix' DNA-binding domain"/>
    <property type="match status" value="1"/>
</dbReference>
<keyword evidence="6" id="KW-1185">Reference proteome</keyword>
<keyword evidence="2" id="KW-0238">DNA-binding</keyword>
<dbReference type="Gene3D" id="1.10.10.10">
    <property type="entry name" value="Winged helix-like DNA-binding domain superfamily/Winged helix DNA-binding domain"/>
    <property type="match status" value="1"/>
</dbReference>
<keyword evidence="1" id="KW-0805">Transcription regulation</keyword>
<accession>A0A494TL01</accession>
<evidence type="ECO:0000256" key="3">
    <source>
        <dbReference type="ARBA" id="ARBA00023163"/>
    </source>
</evidence>
<dbReference type="Proteomes" id="UP000276254">
    <property type="component" value="Chromosome"/>
</dbReference>
<feature type="domain" description="HTH hxlR-type" evidence="4">
    <location>
        <begin position="18"/>
        <end position="116"/>
    </location>
</feature>
<dbReference type="Gene3D" id="3.30.1050.10">
    <property type="entry name" value="SCP2 sterol-binding domain"/>
    <property type="match status" value="1"/>
</dbReference>
<dbReference type="SUPFAM" id="SSF55718">
    <property type="entry name" value="SCP-like"/>
    <property type="match status" value="1"/>
</dbReference>